<keyword evidence="3" id="KW-1185">Reference proteome</keyword>
<dbReference type="AlphaFoldDB" id="V6L649"/>
<dbReference type="Gene3D" id="3.50.30.10">
    <property type="entry name" value="Phosphohistidine domain"/>
    <property type="match status" value="1"/>
</dbReference>
<organism evidence="2 3">
    <name type="scientific">Streptomyces roseochromogenus subsp. oscitans DS 12.976</name>
    <dbReference type="NCBI Taxonomy" id="1352936"/>
    <lineage>
        <taxon>Bacteria</taxon>
        <taxon>Bacillati</taxon>
        <taxon>Actinomycetota</taxon>
        <taxon>Actinomycetes</taxon>
        <taxon>Kitasatosporales</taxon>
        <taxon>Streptomycetaceae</taxon>
        <taxon>Streptomyces</taxon>
    </lineage>
</organism>
<dbReference type="PATRIC" id="fig|1352936.5.peg.208"/>
<reference evidence="2 3" key="1">
    <citation type="journal article" date="2014" name="Genome Announc.">
        <title>Draft Genome Sequence of Streptomyces roseochromogenes subsp. oscitans DS 12.976, Producer of the Aminocoumarin Antibiotic Clorobiocin.</title>
        <authorList>
            <person name="Ruckert C."/>
            <person name="Kalinowski J."/>
            <person name="Heide L."/>
            <person name="Apel A.K."/>
        </authorList>
    </citation>
    <scope>NUCLEOTIDE SEQUENCE [LARGE SCALE GENOMIC DNA]</scope>
    <source>
        <strain evidence="2 3">DS 12.976</strain>
    </source>
</reference>
<proteinExistence type="predicted"/>
<evidence type="ECO:0000313" key="2">
    <source>
        <dbReference type="EMBL" id="EST36679.1"/>
    </source>
</evidence>
<evidence type="ECO:0000313" key="3">
    <source>
        <dbReference type="Proteomes" id="UP000017984"/>
    </source>
</evidence>
<dbReference type="InterPro" id="IPR036637">
    <property type="entry name" value="Phosphohistidine_dom_sf"/>
</dbReference>
<dbReference type="Proteomes" id="UP000017984">
    <property type="component" value="Chromosome"/>
</dbReference>
<feature type="domain" description="PEP-utilising enzyme mobile" evidence="1">
    <location>
        <begin position="1"/>
        <end position="33"/>
    </location>
</feature>
<dbReference type="HOGENOM" id="CLU_3297366_0_0_11"/>
<gene>
    <name evidence="2" type="ORF">M878_00870</name>
</gene>
<sequence>MARERGIPAVLAIPDATTVRPERAMVEVDGSTGRVALLGI</sequence>
<dbReference type="EMBL" id="AWQX01000006">
    <property type="protein sequence ID" value="EST36679.1"/>
    <property type="molecule type" value="Genomic_DNA"/>
</dbReference>
<protein>
    <recommendedName>
        <fullName evidence="1">PEP-utilising enzyme mobile domain-containing protein</fullName>
    </recommendedName>
</protein>
<dbReference type="STRING" id="1352936.M878_00870"/>
<dbReference type="GO" id="GO:0016772">
    <property type="term" value="F:transferase activity, transferring phosphorus-containing groups"/>
    <property type="evidence" value="ECO:0007669"/>
    <property type="project" value="InterPro"/>
</dbReference>
<dbReference type="Pfam" id="PF00391">
    <property type="entry name" value="PEP-utilizers"/>
    <property type="match status" value="1"/>
</dbReference>
<dbReference type="InterPro" id="IPR008279">
    <property type="entry name" value="PEP-util_enz_mobile_dom"/>
</dbReference>
<comment type="caution">
    <text evidence="2">The sequence shown here is derived from an EMBL/GenBank/DDBJ whole genome shotgun (WGS) entry which is preliminary data.</text>
</comment>
<name>V6L649_STRRC</name>
<evidence type="ECO:0000259" key="1">
    <source>
        <dbReference type="Pfam" id="PF00391"/>
    </source>
</evidence>
<accession>V6L649</accession>
<dbReference type="SUPFAM" id="SSF52009">
    <property type="entry name" value="Phosphohistidine domain"/>
    <property type="match status" value="1"/>
</dbReference>